<proteinExistence type="predicted"/>
<dbReference type="RefSeq" id="WP_042670252.1">
    <property type="nucleotide sequence ID" value="NZ_JAHLGT010000001.1"/>
</dbReference>
<evidence type="ECO:0000313" key="1">
    <source>
        <dbReference type="EMBL" id="VEF07996.1"/>
    </source>
</evidence>
<evidence type="ECO:0000313" key="2">
    <source>
        <dbReference type="Proteomes" id="UP000269903"/>
    </source>
</evidence>
<gene>
    <name evidence="1" type="ORF">NCTC6180_01325</name>
</gene>
<dbReference type="AlphaFoldDB" id="A0A7Z9D368"/>
<accession>A0A7Z9D368</accession>
<organism evidence="1 2">
    <name type="scientific">Streptococcus equi subsp. zooepidemicus</name>
    <dbReference type="NCBI Taxonomy" id="40041"/>
    <lineage>
        <taxon>Bacteria</taxon>
        <taxon>Bacillati</taxon>
        <taxon>Bacillota</taxon>
        <taxon>Bacilli</taxon>
        <taxon>Lactobacillales</taxon>
        <taxon>Streptococcaceae</taxon>
        <taxon>Streptococcus</taxon>
    </lineage>
</organism>
<dbReference type="Proteomes" id="UP000269903">
    <property type="component" value="Chromosome"/>
</dbReference>
<name>A0A7Z9D368_STRSZ</name>
<protein>
    <submittedName>
        <fullName evidence="1">Uncharacterized protein</fullName>
    </submittedName>
</protein>
<sequence>MDNNNCFQHTQRLRELIELEYPEQKNYSGILRDLYILTNDIDNNRIVGNINFSSLARQFVDDTTQYDSPILKTLKDLEVCLNKKRR</sequence>
<reference evidence="1 2" key="1">
    <citation type="submission" date="2018-12" db="EMBL/GenBank/DDBJ databases">
        <authorList>
            <consortium name="Pathogen Informatics"/>
        </authorList>
    </citation>
    <scope>NUCLEOTIDE SEQUENCE [LARGE SCALE GENOMIC DNA]</scope>
    <source>
        <strain evidence="1 2">NCTC6180</strain>
    </source>
</reference>
<dbReference type="EMBL" id="LR134317">
    <property type="protein sequence ID" value="VEF07996.1"/>
    <property type="molecule type" value="Genomic_DNA"/>
</dbReference>